<reference evidence="2" key="1">
    <citation type="submission" date="2022-10" db="EMBL/GenBank/DDBJ databases">
        <title>Puccinia triticina Genome sequencing and assembly.</title>
        <authorList>
            <person name="Li C."/>
        </authorList>
    </citation>
    <scope>NUCLEOTIDE SEQUENCE</scope>
    <source>
        <strain evidence="2">Pt15</strain>
    </source>
</reference>
<feature type="compositionally biased region" description="Polar residues" evidence="1">
    <location>
        <begin position="467"/>
        <end position="476"/>
    </location>
</feature>
<dbReference type="GeneID" id="77802185"/>
<feature type="region of interest" description="Disordered" evidence="1">
    <location>
        <begin position="329"/>
        <end position="361"/>
    </location>
</feature>
<feature type="compositionally biased region" description="Polar residues" evidence="1">
    <location>
        <begin position="9"/>
        <end position="35"/>
    </location>
</feature>
<evidence type="ECO:0000256" key="1">
    <source>
        <dbReference type="SAM" id="MobiDB-lite"/>
    </source>
</evidence>
<gene>
    <name evidence="2" type="ORF">PtA15_11A388</name>
</gene>
<feature type="region of interest" description="Disordered" evidence="1">
    <location>
        <begin position="411"/>
        <end position="503"/>
    </location>
</feature>
<feature type="compositionally biased region" description="Pro residues" evidence="1">
    <location>
        <begin position="230"/>
        <end position="240"/>
    </location>
</feature>
<evidence type="ECO:0000313" key="3">
    <source>
        <dbReference type="Proteomes" id="UP001164743"/>
    </source>
</evidence>
<feature type="compositionally biased region" description="Pro residues" evidence="1">
    <location>
        <begin position="494"/>
        <end position="503"/>
    </location>
</feature>
<sequence>MPFPLFSNPFHSRNNTTHEPTSSEPKNSSEPNRSTILRPIVNSARNRTQSLATAHHPTSRPKTAQETQLIKKIKSYGAPEKTRPPPLKLASRSASAAATVFDIPPQKASSRPTVPRRASSLDSITAGFQLPPPPPPHSPHQQYLQNAGFLQTPRTLSGWSSGPAFSESSEELLARPSSRPSTAGTTPLSSAGALRSRFSPRDTRPLFAPHQALKPRLLLAASASRTSLSPPKPAQPPPASPSKLLDPLEIVSSVARPAPAAAPASWTLDVSGAPSCVLADLPGPILRLTHAPKHPASPAWLEPHLQKIVTTAADGAERVEWELRLAPPAVSPAASPCSSPQSSTVAAPAPGHALTAPSPPRALAKPAPSVVMLNLNTFRASAWPDAGPRRSPPPRAAPLAALFGPTRLNTVVARPLPVHPPSTGPRPGTPLGRPSSQEDTGLRSRPPLARGPSAASSASSRLEKSYWSETDTATGSSIGGGLPFSDLAASPLAGPGPNPAPEL</sequence>
<dbReference type="EMBL" id="CP110431">
    <property type="protein sequence ID" value="WAQ89697.1"/>
    <property type="molecule type" value="Genomic_DNA"/>
</dbReference>
<feature type="compositionally biased region" description="Low complexity" evidence="1">
    <location>
        <begin position="443"/>
        <end position="460"/>
    </location>
</feature>
<feature type="compositionally biased region" description="Low complexity" evidence="1">
    <location>
        <begin position="329"/>
        <end position="346"/>
    </location>
</feature>
<dbReference type="RefSeq" id="XP_053025252.1">
    <property type="nucleotide sequence ID" value="XM_053161290.1"/>
</dbReference>
<feature type="compositionally biased region" description="Low complexity" evidence="1">
    <location>
        <begin position="212"/>
        <end position="229"/>
    </location>
</feature>
<organism evidence="2 3">
    <name type="scientific">Puccinia triticina</name>
    <dbReference type="NCBI Taxonomy" id="208348"/>
    <lineage>
        <taxon>Eukaryota</taxon>
        <taxon>Fungi</taxon>
        <taxon>Dikarya</taxon>
        <taxon>Basidiomycota</taxon>
        <taxon>Pucciniomycotina</taxon>
        <taxon>Pucciniomycetes</taxon>
        <taxon>Pucciniales</taxon>
        <taxon>Pucciniaceae</taxon>
        <taxon>Puccinia</taxon>
    </lineage>
</organism>
<accession>A0ABY7D445</accession>
<protein>
    <submittedName>
        <fullName evidence="2">Uncharacterized protein</fullName>
    </submittedName>
</protein>
<name>A0ABY7D445_9BASI</name>
<feature type="region of interest" description="Disordered" evidence="1">
    <location>
        <begin position="1"/>
        <end position="245"/>
    </location>
</feature>
<dbReference type="Proteomes" id="UP001164743">
    <property type="component" value="Chromosome 11A"/>
</dbReference>
<evidence type="ECO:0000313" key="2">
    <source>
        <dbReference type="EMBL" id="WAQ89697.1"/>
    </source>
</evidence>
<keyword evidence="3" id="KW-1185">Reference proteome</keyword>
<feature type="compositionally biased region" description="Pro residues" evidence="1">
    <location>
        <begin position="417"/>
        <end position="428"/>
    </location>
</feature>
<feature type="compositionally biased region" description="Polar residues" evidence="1">
    <location>
        <begin position="178"/>
        <end position="189"/>
    </location>
</feature>
<feature type="compositionally biased region" description="Polar residues" evidence="1">
    <location>
        <begin position="141"/>
        <end position="160"/>
    </location>
</feature>
<feature type="compositionally biased region" description="Polar residues" evidence="1">
    <location>
        <begin position="43"/>
        <end position="52"/>
    </location>
</feature>
<proteinExistence type="predicted"/>